<sequence length="186" mass="20319">MRFVSLLVLSCAALSAALTPTQISNKFKKMENISTRCINKAQKLEAKDGININSPSSRFQDIFKGIDEIDRLANEISASVEALPSQYSSSDSTVVMNGYSSWSSQHQEVYVNLNYAREPFAGMAPVCNAIRDSISKDQDSLDRLGNALLNKVATSDRYVVTRIRAGLGKQASGVKRNYCQGINGGE</sequence>
<feature type="signal peptide" evidence="1">
    <location>
        <begin position="1"/>
        <end position="17"/>
    </location>
</feature>
<evidence type="ECO:0000256" key="1">
    <source>
        <dbReference type="SAM" id="SignalP"/>
    </source>
</evidence>
<gene>
    <name evidence="2" type="ORF">BN869_000009083_1</name>
</gene>
<name>A0A0B7KDL5_BIOOC</name>
<reference evidence="2" key="1">
    <citation type="submission" date="2015-01" db="EMBL/GenBank/DDBJ databases">
        <authorList>
            <person name="Durling Mikael"/>
        </authorList>
    </citation>
    <scope>NUCLEOTIDE SEQUENCE</scope>
</reference>
<dbReference type="EMBL" id="CDPU01000032">
    <property type="protein sequence ID" value="CEO53025.1"/>
    <property type="molecule type" value="Genomic_DNA"/>
</dbReference>
<evidence type="ECO:0000313" key="2">
    <source>
        <dbReference type="EMBL" id="CEO53025.1"/>
    </source>
</evidence>
<protein>
    <recommendedName>
        <fullName evidence="3">NACHT-NTPase and P-loop NTPases N-terminal domain-containing protein</fullName>
    </recommendedName>
</protein>
<keyword evidence="1" id="KW-0732">Signal</keyword>
<evidence type="ECO:0008006" key="3">
    <source>
        <dbReference type="Google" id="ProtNLM"/>
    </source>
</evidence>
<proteinExistence type="predicted"/>
<organism evidence="2">
    <name type="scientific">Bionectria ochroleuca</name>
    <name type="common">Gliocladium roseum</name>
    <dbReference type="NCBI Taxonomy" id="29856"/>
    <lineage>
        <taxon>Eukaryota</taxon>
        <taxon>Fungi</taxon>
        <taxon>Dikarya</taxon>
        <taxon>Ascomycota</taxon>
        <taxon>Pezizomycotina</taxon>
        <taxon>Sordariomycetes</taxon>
        <taxon>Hypocreomycetidae</taxon>
        <taxon>Hypocreales</taxon>
        <taxon>Bionectriaceae</taxon>
        <taxon>Clonostachys</taxon>
    </lineage>
</organism>
<dbReference type="AlphaFoldDB" id="A0A0B7KDL5"/>
<accession>A0A0B7KDL5</accession>
<feature type="chain" id="PRO_5002132116" description="NACHT-NTPase and P-loop NTPases N-terminal domain-containing protein" evidence="1">
    <location>
        <begin position="18"/>
        <end position="186"/>
    </location>
</feature>